<sequence length="548" mass="62928">MDITAFLKLPMFEDFKLLAGESGITNKITGVNILDNPKATDWLSPGELIVTSGYFFKESPEALVHFLKSFSRLNIAAVCIKPKIYLNPLPKKLIELCDELAIPLIEIPYGVAFSKIMHTVMNLLADSASETAQMALDINSKFMEYGLQGEGIDYLKQKLESFLGNPLIITNADWSLLANKPASAFYPYLRQQKSTAFFNQTLLSSIPTNVSQLKHPTHFVFKDGVNGVLLPIFFNEVTYGYIIVLPNQRPLSQKDYIVLENASIAIALKIVHQAEKERINNKVLRDFYRELLFGTKTIEELRSFDIEFDYDLAYVVFILSIETPSKSNDLLQQKYDEDLLMRTILNAVNHYQTTSHFDLHVFKQGQQVIGLVGHRDEVMSNETQQHKFFTEFHQYLLSFLANDAHVTIFIGSVQKLAELNQSYQEAKQMIAYQTHTQNRLYFAKEFYLENFLYRHINQPDANNLIEHYLSPLLTYDCETDSHLIETLDVYLQQQQNLAATSRLLFIHRNTLLYRIEKIENLLGCSLTTPATAFNLTFALKLYKQYPKA</sequence>
<dbReference type="InterPro" id="IPR025736">
    <property type="entry name" value="PucR_C-HTH_dom"/>
</dbReference>
<dbReference type="EMBL" id="CP147251">
    <property type="protein sequence ID" value="WYJ77334.1"/>
    <property type="molecule type" value="Genomic_DNA"/>
</dbReference>
<dbReference type="InterPro" id="IPR041522">
    <property type="entry name" value="CdaR_GGDEF"/>
</dbReference>
<evidence type="ECO:0000259" key="4">
    <source>
        <dbReference type="Pfam" id="PF17853"/>
    </source>
</evidence>
<evidence type="ECO:0000313" key="6">
    <source>
        <dbReference type="Proteomes" id="UP000664701"/>
    </source>
</evidence>
<dbReference type="RefSeq" id="WP_207940523.1">
    <property type="nucleotide sequence ID" value="NZ_CP147251.1"/>
</dbReference>
<dbReference type="InterPro" id="IPR029016">
    <property type="entry name" value="GAF-like_dom_sf"/>
</dbReference>
<feature type="domain" description="PucR C-terminal helix-turn-helix" evidence="3">
    <location>
        <begin position="483"/>
        <end position="541"/>
    </location>
</feature>
<reference evidence="5 6" key="2">
    <citation type="submission" date="2024-03" db="EMBL/GenBank/DDBJ databases">
        <title>The Genome Sequence of Enterococcus sp. DIV2402.</title>
        <authorList>
            <consortium name="The Broad Institute Genomics Platform"/>
            <consortium name="The Broad Institute Microbial Omics Core"/>
            <consortium name="The Broad Institute Genomic Center for Infectious Diseases"/>
            <person name="Earl A."/>
            <person name="Manson A."/>
            <person name="Gilmore M."/>
            <person name="Schwartman J."/>
            <person name="Shea T."/>
            <person name="Abouelleil A."/>
            <person name="Cao P."/>
            <person name="Chapman S."/>
            <person name="Cusick C."/>
            <person name="Young S."/>
            <person name="Neafsey D."/>
            <person name="Nusbaum C."/>
            <person name="Birren B."/>
        </authorList>
    </citation>
    <scope>NUCLEOTIDE SEQUENCE [LARGE SCALE GENOMIC DNA]</scope>
    <source>
        <strain evidence="5 6">DIV2402</strain>
    </source>
</reference>
<protein>
    <submittedName>
        <fullName evidence="5">Purine catabolism regulatory protein</fullName>
    </submittedName>
</protein>
<feature type="domain" description="Purine catabolism PurC-like" evidence="2">
    <location>
        <begin position="7"/>
        <end position="124"/>
    </location>
</feature>
<name>A0ABZ2ST84_9ENTE</name>
<keyword evidence="6" id="KW-1185">Reference proteome</keyword>
<dbReference type="Gene3D" id="3.30.450.40">
    <property type="match status" value="1"/>
</dbReference>
<feature type="domain" description="CdaR GGDEF-like" evidence="4">
    <location>
        <begin position="308"/>
        <end position="431"/>
    </location>
</feature>
<proteinExistence type="inferred from homology"/>
<dbReference type="InterPro" id="IPR051448">
    <property type="entry name" value="CdaR-like_regulators"/>
</dbReference>
<evidence type="ECO:0000256" key="1">
    <source>
        <dbReference type="ARBA" id="ARBA00006754"/>
    </source>
</evidence>
<dbReference type="PANTHER" id="PTHR33744">
    <property type="entry name" value="CARBOHYDRATE DIACID REGULATOR"/>
    <property type="match status" value="1"/>
</dbReference>
<dbReference type="Gene3D" id="1.10.10.2840">
    <property type="entry name" value="PucR C-terminal helix-turn-helix domain"/>
    <property type="match status" value="1"/>
</dbReference>
<dbReference type="InterPro" id="IPR042070">
    <property type="entry name" value="PucR_C-HTH_sf"/>
</dbReference>
<dbReference type="Pfam" id="PF07905">
    <property type="entry name" value="PucR"/>
    <property type="match status" value="1"/>
</dbReference>
<accession>A0ABZ2ST84</accession>
<dbReference type="InterPro" id="IPR012914">
    <property type="entry name" value="PucR_dom"/>
</dbReference>
<dbReference type="PANTHER" id="PTHR33744:SF1">
    <property type="entry name" value="DNA-BINDING TRANSCRIPTIONAL ACTIVATOR ADER"/>
    <property type="match status" value="1"/>
</dbReference>
<evidence type="ECO:0000259" key="2">
    <source>
        <dbReference type="Pfam" id="PF07905"/>
    </source>
</evidence>
<dbReference type="Pfam" id="PF13556">
    <property type="entry name" value="HTH_30"/>
    <property type="match status" value="1"/>
</dbReference>
<organism evidence="5 6">
    <name type="scientific">Candidatus Enterococcus lowellii</name>
    <dbReference type="NCBI Taxonomy" id="2230877"/>
    <lineage>
        <taxon>Bacteria</taxon>
        <taxon>Bacillati</taxon>
        <taxon>Bacillota</taxon>
        <taxon>Bacilli</taxon>
        <taxon>Lactobacillales</taxon>
        <taxon>Enterococcaceae</taxon>
        <taxon>Enterococcus</taxon>
    </lineage>
</organism>
<dbReference type="Proteomes" id="UP000664701">
    <property type="component" value="Chromosome"/>
</dbReference>
<comment type="similarity">
    <text evidence="1">Belongs to the CdaR family.</text>
</comment>
<evidence type="ECO:0000259" key="3">
    <source>
        <dbReference type="Pfam" id="PF13556"/>
    </source>
</evidence>
<evidence type="ECO:0000313" key="5">
    <source>
        <dbReference type="EMBL" id="WYJ77334.1"/>
    </source>
</evidence>
<reference evidence="5 6" key="1">
    <citation type="submission" date="2021-03" db="EMBL/GenBank/DDBJ databases">
        <authorList>
            <person name="Gilmore M.S."/>
            <person name="Schwartzman J."/>
            <person name="Van Tyne D."/>
            <person name="Martin M."/>
            <person name="Earl A.M."/>
            <person name="Manson A.L."/>
            <person name="Straub T."/>
            <person name="Salamzade R."/>
            <person name="Saavedra J."/>
            <person name="Lebreton F."/>
            <person name="Prichula J."/>
            <person name="Schaufler K."/>
            <person name="Gaca A."/>
            <person name="Sgardioli B."/>
            <person name="Wagenaar J."/>
            <person name="Strong T."/>
        </authorList>
    </citation>
    <scope>NUCLEOTIDE SEQUENCE [LARGE SCALE GENOMIC DNA]</scope>
    <source>
        <strain evidence="5 6">DIV2402</strain>
    </source>
</reference>
<gene>
    <name evidence="5" type="ORF">DOK78_001972</name>
</gene>
<dbReference type="Pfam" id="PF17853">
    <property type="entry name" value="GGDEF_2"/>
    <property type="match status" value="1"/>
</dbReference>